<dbReference type="InterPro" id="IPR017907">
    <property type="entry name" value="Znf_RING_CS"/>
</dbReference>
<accession>Q0ILB3</accession>
<dbReference type="SUPFAM" id="SSF57850">
    <property type="entry name" value="RING/U-box"/>
    <property type="match status" value="1"/>
</dbReference>
<evidence type="ECO:0000256" key="5">
    <source>
        <dbReference type="SAM" id="MobiDB-lite"/>
    </source>
</evidence>
<feature type="region of interest" description="Disordered" evidence="5">
    <location>
        <begin position="320"/>
        <end position="446"/>
    </location>
</feature>
<feature type="compositionally biased region" description="Polar residues" evidence="5">
    <location>
        <begin position="409"/>
        <end position="430"/>
    </location>
</feature>
<organismHost>
    <name type="scientific">Lepidoptera</name>
    <name type="common">moths &amp; butterflies</name>
    <dbReference type="NCBI Taxonomy" id="7088"/>
</organismHost>
<feature type="compositionally biased region" description="Low complexity" evidence="5">
    <location>
        <begin position="320"/>
        <end position="336"/>
    </location>
</feature>
<evidence type="ECO:0000259" key="6">
    <source>
        <dbReference type="PROSITE" id="PS50089"/>
    </source>
</evidence>
<feature type="region of interest" description="Disordered" evidence="5">
    <location>
        <begin position="732"/>
        <end position="775"/>
    </location>
</feature>
<feature type="compositionally biased region" description="Pro residues" evidence="5">
    <location>
        <begin position="750"/>
        <end position="771"/>
    </location>
</feature>
<keyword evidence="1" id="KW-0479">Metal-binding</keyword>
<keyword evidence="3" id="KW-0862">Zinc</keyword>
<evidence type="ECO:0000256" key="1">
    <source>
        <dbReference type="ARBA" id="ARBA00022723"/>
    </source>
</evidence>
<dbReference type="GO" id="GO:0008270">
    <property type="term" value="F:zinc ion binding"/>
    <property type="evidence" value="ECO:0007669"/>
    <property type="project" value="UniProtKB-KW"/>
</dbReference>
<dbReference type="EMBL" id="AY394490">
    <property type="protein sequence ID" value="AAR28770.1"/>
    <property type="molecule type" value="Genomic_DNA"/>
</dbReference>
<dbReference type="KEGG" id="vg:5176311"/>
<feature type="domain" description="RING-type" evidence="6">
    <location>
        <begin position="219"/>
        <end position="262"/>
    </location>
</feature>
<name>Q0ILB3_NPVLS</name>
<dbReference type="GeneID" id="5176311"/>
<feature type="compositionally biased region" description="Basic and acidic residues" evidence="5">
    <location>
        <begin position="364"/>
        <end position="384"/>
    </location>
</feature>
<evidence type="ECO:0000256" key="2">
    <source>
        <dbReference type="ARBA" id="ARBA00022771"/>
    </source>
</evidence>
<organism evidence="7 8">
    <name type="scientific">Leucania separata nucleopolyhedrovirus</name>
    <name type="common">LsNPV</name>
    <dbReference type="NCBI Taxonomy" id="1307956"/>
    <lineage>
        <taxon>Viruses</taxon>
        <taxon>Viruses incertae sedis</taxon>
        <taxon>Naldaviricetes</taxon>
        <taxon>Lefavirales</taxon>
        <taxon>Baculoviridae</taxon>
        <taxon>Alphabaculovirus</taxon>
        <taxon>Alphabaculovirus leseparatae</taxon>
    </lineage>
</organism>
<reference evidence="7 8" key="2">
    <citation type="journal article" date="2007" name="Virus Res.">
        <title>P13 of Leucania separata multiple nuclear polyhedrosis virus affected the polyhedra and budded virions yields of AcMNPV.</title>
        <authorList>
            <person name="Du E.Q."/>
            <person name="Yan F."/>
            <person name="Jin W.X."/>
            <person name="Lu N."/>
            <person name="Xiao H.Z."/>
            <person name="Lu S.Y."/>
            <person name="Qi Y.P."/>
        </authorList>
    </citation>
    <scope>NUCLEOTIDE SEQUENCE [LARGE SCALE GENOMIC DNA]</scope>
    <source>
        <strain evidence="7 8">AH1</strain>
    </source>
</reference>
<keyword evidence="8" id="KW-1185">Reference proteome</keyword>
<feature type="compositionally biased region" description="Acidic residues" evidence="5">
    <location>
        <begin position="481"/>
        <end position="497"/>
    </location>
</feature>
<dbReference type="InterPro" id="IPR013083">
    <property type="entry name" value="Znf_RING/FYVE/PHD"/>
</dbReference>
<protein>
    <submittedName>
        <fullName evidence="7">Hoar</fullName>
    </submittedName>
</protein>
<feature type="compositionally biased region" description="Basic residues" evidence="5">
    <location>
        <begin position="353"/>
        <end position="363"/>
    </location>
</feature>
<evidence type="ECO:0000313" key="8">
    <source>
        <dbReference type="Proteomes" id="UP000201737"/>
    </source>
</evidence>
<feature type="compositionally biased region" description="Low complexity" evidence="5">
    <location>
        <begin position="388"/>
        <end position="405"/>
    </location>
</feature>
<reference evidence="7 8" key="1">
    <citation type="journal article" date="2007" name="Virus Genes">
        <title>Genome sequence of Leucania seperata nucleopolyhedrovirus.</title>
        <authorList>
            <person name="Xiao H."/>
            <person name="Qi Y."/>
        </authorList>
    </citation>
    <scope>NUCLEOTIDE SEQUENCE [LARGE SCALE GENOMIC DNA]</scope>
    <source>
        <strain evidence="7 8">AH1</strain>
    </source>
</reference>
<dbReference type="SMART" id="SM00184">
    <property type="entry name" value="RING"/>
    <property type="match status" value="1"/>
</dbReference>
<proteinExistence type="predicted"/>
<dbReference type="PROSITE" id="PS50089">
    <property type="entry name" value="ZF_RING_2"/>
    <property type="match status" value="1"/>
</dbReference>
<dbReference type="RefSeq" id="YP_758303.1">
    <property type="nucleotide sequence ID" value="NC_008348.1"/>
</dbReference>
<evidence type="ECO:0000313" key="7">
    <source>
        <dbReference type="EMBL" id="AAR28770.1"/>
    </source>
</evidence>
<dbReference type="Gene3D" id="3.30.40.10">
    <property type="entry name" value="Zinc/RING finger domain, C3HC4 (zinc finger)"/>
    <property type="match status" value="1"/>
</dbReference>
<dbReference type="Proteomes" id="UP000201737">
    <property type="component" value="Segment"/>
</dbReference>
<dbReference type="InterPro" id="IPR001841">
    <property type="entry name" value="Znf_RING"/>
</dbReference>
<evidence type="ECO:0000256" key="3">
    <source>
        <dbReference type="ARBA" id="ARBA00022833"/>
    </source>
</evidence>
<keyword evidence="2 4" id="KW-0863">Zinc-finger</keyword>
<feature type="region of interest" description="Disordered" evidence="5">
    <location>
        <begin position="477"/>
        <end position="499"/>
    </location>
</feature>
<dbReference type="OrthoDB" id="36620at10239"/>
<dbReference type="PROSITE" id="PS00518">
    <property type="entry name" value="ZF_RING_1"/>
    <property type="match status" value="1"/>
</dbReference>
<sequence length="845" mass="93633">MLIKDFTLRFEGSDTTKRIELYLRHKNNFYHNHMIGNYNNKTKVLRINYNKSEHAFFSELLVEFKRSIDMHRMNTTEVKLCEEILTLYTKQRVAELVLMKMHETVNDNNRKLGNNVYYTLVKQFLMEISQNRRSEQDICALALQLGYQIKQSQLTSDCDYFRDFRDDEALRNDTYIFEHLLIPALATQLTDLNAKVSIWLEANMQFLRMHNIDVKFKTCSKCGGAQSTHLMSCSHTFCVDCIYDAMHTAEYLKVPYQCPVCKEDQMFVPDANVININYVMTRNMSLIKRSNSMTELPSSSVTSPPVFEPVCELTTPSTSSAVVAAPPTPPSVSVVAHASNSKPSNKPVFIAKSKNHPSKKFKKSKDSDSSKSSDVTKSKSKTPEPKTPTKASASSKSKQSKLSFKPSDKSTSNKSETVVSSATANDQSSNLRKRRVLSSSDEEEVVPPVKTIKVEPVWDSERIAKFKDVPIDSTCVINIGDSDDDENSDHSDSDDEYDPYHGDLNVAVCRAEVDIVQTVDLFPGNIFEAETQPPTPDSVYNADTRPNTPLPTTADTQPPAPLTVDAPPADAIPAPVIDSNVQFNDEPNVSLPCNPEFFENLAIKQEMVHNTEIVNNYYLAKANRDANDENVNVDEKGITKAIVTPVAEDDDDVVFVSCKRGNKDIDVKDVLIPKGFLYVANVEQQCIEKVGIKTEFTDPNIIKMATFIQTNSLPLYGSRVCKLRNSIKLEQLLPPKEDENPAPVADTPPVDAPPADTPPADAPPADAPPADPSIDAEFIDNLLNDLSPPPPASAPAAMSPISTTGASAMSPISTTVITSPTGGDVNKPFIRLGPQDSCHVFDNQM</sequence>
<evidence type="ECO:0000256" key="4">
    <source>
        <dbReference type="PROSITE-ProRule" id="PRU00175"/>
    </source>
</evidence>